<accession>A0A086K0R8</accession>
<name>A0A086K0R8_TOXGO</name>
<gene>
    <name evidence="3" type="ORF">TGDOM2_203990</name>
</gene>
<feature type="signal peptide" evidence="2">
    <location>
        <begin position="1"/>
        <end position="28"/>
    </location>
</feature>
<feature type="region of interest" description="Disordered" evidence="1">
    <location>
        <begin position="60"/>
        <end position="95"/>
    </location>
</feature>
<feature type="compositionally biased region" description="Polar residues" evidence="1">
    <location>
        <begin position="82"/>
        <end position="94"/>
    </location>
</feature>
<feature type="region of interest" description="Disordered" evidence="1">
    <location>
        <begin position="162"/>
        <end position="194"/>
    </location>
</feature>
<dbReference type="Proteomes" id="UP000028837">
    <property type="component" value="Unassembled WGS sequence"/>
</dbReference>
<sequence>MARVLPCVFLVAYLSCFLLAGELTHTTALSVAPKAQLFSTDEGPVSESASKLDAELEEKAIQEAKEAQEDEADDIPTDRNAPPTNGDPTDQPDVQLNAVDIDGFPTPEVPLPVELDAEKLQEDEFNREEEADNTVPNILVGPAQTPEPVAIPVTSLLAPAPGTVTTASSQEGVEAKEEPPAATGVPSAPSSPARRRAFFRSRGTRTITVNVRHFFPNGVPIVVVRPQRRSFLLRRF</sequence>
<dbReference type="AlphaFoldDB" id="A0A086K0R8"/>
<organism evidence="3 4">
    <name type="scientific">Toxoplasma gondii GAB2-2007-GAL-DOM2</name>
    <dbReference type="NCBI Taxonomy" id="1130820"/>
    <lineage>
        <taxon>Eukaryota</taxon>
        <taxon>Sar</taxon>
        <taxon>Alveolata</taxon>
        <taxon>Apicomplexa</taxon>
        <taxon>Conoidasida</taxon>
        <taxon>Coccidia</taxon>
        <taxon>Eucoccidiorida</taxon>
        <taxon>Eimeriorina</taxon>
        <taxon>Sarcocystidae</taxon>
        <taxon>Toxoplasma</taxon>
    </lineage>
</organism>
<evidence type="ECO:0000256" key="1">
    <source>
        <dbReference type="SAM" id="MobiDB-lite"/>
    </source>
</evidence>
<dbReference type="VEuPathDB" id="ToxoDB:TGDOM2_203990"/>
<evidence type="ECO:0000256" key="2">
    <source>
        <dbReference type="SAM" id="SignalP"/>
    </source>
</evidence>
<feature type="chain" id="PRO_5001808695" evidence="2">
    <location>
        <begin position="29"/>
        <end position="236"/>
    </location>
</feature>
<dbReference type="OrthoDB" id="330673at2759"/>
<dbReference type="EMBL" id="AHZU02000968">
    <property type="protein sequence ID" value="KFG37986.1"/>
    <property type="molecule type" value="Genomic_DNA"/>
</dbReference>
<keyword evidence="2" id="KW-0732">Signal</keyword>
<protein>
    <submittedName>
        <fullName evidence="3">Rhoptry protein ROP12</fullName>
    </submittedName>
</protein>
<proteinExistence type="predicted"/>
<evidence type="ECO:0000313" key="4">
    <source>
        <dbReference type="Proteomes" id="UP000028837"/>
    </source>
</evidence>
<comment type="caution">
    <text evidence="3">The sequence shown here is derived from an EMBL/GenBank/DDBJ whole genome shotgun (WGS) entry which is preliminary data.</text>
</comment>
<evidence type="ECO:0000313" key="3">
    <source>
        <dbReference type="EMBL" id="KFG37986.1"/>
    </source>
</evidence>
<reference evidence="3 4" key="1">
    <citation type="submission" date="2014-02" db="EMBL/GenBank/DDBJ databases">
        <authorList>
            <person name="Sibley D."/>
            <person name="Venepally P."/>
            <person name="Karamycheva S."/>
            <person name="Hadjithomas M."/>
            <person name="Khan A."/>
            <person name="Brunk B."/>
            <person name="Roos D."/>
            <person name="Caler E."/>
            <person name="Lorenzi H."/>
        </authorList>
    </citation>
    <scope>NUCLEOTIDE SEQUENCE [LARGE SCALE GENOMIC DNA]</scope>
    <source>
        <strain evidence="3 4">GAB2-2007-GAL-DOM2</strain>
    </source>
</reference>